<comment type="caution">
    <text evidence="1">The sequence shown here is derived from an EMBL/GenBank/DDBJ whole genome shotgun (WGS) entry which is preliminary data.</text>
</comment>
<dbReference type="OrthoDB" id="9975554at2759"/>
<evidence type="ECO:0000313" key="1">
    <source>
        <dbReference type="EMBL" id="OQV17385.1"/>
    </source>
</evidence>
<keyword evidence="2" id="KW-1185">Reference proteome</keyword>
<protein>
    <submittedName>
        <fullName evidence="1">Uncharacterized protein</fullName>
    </submittedName>
</protein>
<name>A0A1W0WQA8_HYPEX</name>
<gene>
    <name evidence="1" type="ORF">BV898_08490</name>
</gene>
<dbReference type="AlphaFoldDB" id="A0A1W0WQA8"/>
<sequence>MNVGNKYLCVIIKYGQWTTGSRLCPQHGLICLNRWLAIIFPIWYRLKKFSFDVKATLLAVISAPDVDLAPSLVYYRLSSGHSYPNHGVWLHTGAAAVPECCAISHDLRNLCHTLHQLPRFALAHFITTPSYRRCSSR</sequence>
<accession>A0A1W0WQA8</accession>
<organism evidence="1 2">
    <name type="scientific">Hypsibius exemplaris</name>
    <name type="common">Freshwater tardigrade</name>
    <dbReference type="NCBI Taxonomy" id="2072580"/>
    <lineage>
        <taxon>Eukaryota</taxon>
        <taxon>Metazoa</taxon>
        <taxon>Ecdysozoa</taxon>
        <taxon>Tardigrada</taxon>
        <taxon>Eutardigrada</taxon>
        <taxon>Parachela</taxon>
        <taxon>Hypsibioidea</taxon>
        <taxon>Hypsibiidae</taxon>
        <taxon>Hypsibius</taxon>
    </lineage>
</organism>
<reference evidence="2" key="1">
    <citation type="submission" date="2017-01" db="EMBL/GenBank/DDBJ databases">
        <title>Comparative genomics of anhydrobiosis in the tardigrade Hypsibius dujardini.</title>
        <authorList>
            <person name="Yoshida Y."/>
            <person name="Koutsovoulos G."/>
            <person name="Laetsch D."/>
            <person name="Stevens L."/>
            <person name="Kumar S."/>
            <person name="Horikawa D."/>
            <person name="Ishino K."/>
            <person name="Komine S."/>
            <person name="Tomita M."/>
            <person name="Blaxter M."/>
            <person name="Arakawa K."/>
        </authorList>
    </citation>
    <scope>NUCLEOTIDE SEQUENCE [LARGE SCALE GENOMIC DNA]</scope>
    <source>
        <strain evidence="2">Z151</strain>
    </source>
</reference>
<evidence type="ECO:0000313" key="2">
    <source>
        <dbReference type="Proteomes" id="UP000192578"/>
    </source>
</evidence>
<proteinExistence type="predicted"/>
<dbReference type="Proteomes" id="UP000192578">
    <property type="component" value="Unassembled WGS sequence"/>
</dbReference>
<dbReference type="EMBL" id="MTYJ01000061">
    <property type="protein sequence ID" value="OQV17385.1"/>
    <property type="molecule type" value="Genomic_DNA"/>
</dbReference>